<evidence type="ECO:0000313" key="2">
    <source>
        <dbReference type="EMBL" id="ANJ65190.2"/>
    </source>
</evidence>
<proteinExistence type="predicted"/>
<dbReference type="KEGG" id="vg:29065824"/>
<dbReference type="GeneID" id="29065824"/>
<dbReference type="EMBL" id="KX098389">
    <property type="protein sequence ID" value="ANJ65190.2"/>
    <property type="molecule type" value="Genomic_DNA"/>
</dbReference>
<dbReference type="OrthoDB" id="378at10239"/>
<keyword evidence="3" id="KW-1185">Reference proteome</keyword>
<feature type="domain" description="Primase C-terminal 1" evidence="1">
    <location>
        <begin position="671"/>
        <end position="722"/>
    </location>
</feature>
<gene>
    <name evidence="2" type="ORF">FROZEN_61</name>
</gene>
<dbReference type="Pfam" id="PF08708">
    <property type="entry name" value="PriCT_1"/>
    <property type="match status" value="1"/>
</dbReference>
<evidence type="ECO:0000313" key="3">
    <source>
        <dbReference type="Proteomes" id="UP000202061"/>
    </source>
</evidence>
<accession>A0A191ZCR9</accession>
<dbReference type="InterPro" id="IPR014820">
    <property type="entry name" value="PriCT_1"/>
</dbReference>
<protein>
    <submittedName>
        <fullName evidence="2">DNA primase</fullName>
    </submittedName>
</protein>
<dbReference type="RefSeq" id="YP_009286190.2">
    <property type="nucleotide sequence ID" value="NC_031062.2"/>
</dbReference>
<reference evidence="2" key="1">
    <citation type="submission" date="2017-06" db="EMBL/GenBank/DDBJ databases">
        <authorList>
            <person name="Berg J.A."/>
            <person name="Peck M.D."/>
            <person name="Grossarth S.E."/>
            <person name="Jarvis T.M."/>
            <person name="Merrill B.D."/>
            <person name="Breakwell D.P."/>
            <person name="Burnett S.H."/>
            <person name="Grose J.H."/>
        </authorList>
    </citation>
    <scope>NUCLEOTIDE SEQUENCE [LARGE SCALE GENOMIC DNA]</scope>
</reference>
<organism evidence="2 3">
    <name type="scientific">Erwinia phage vB_EamP_Frozen</name>
    <dbReference type="NCBI Taxonomy" id="1852641"/>
    <lineage>
        <taxon>Viruses</taxon>
        <taxon>Duplodnaviria</taxon>
        <taxon>Heunggongvirae</taxon>
        <taxon>Uroviricota</taxon>
        <taxon>Caudoviricetes</taxon>
        <taxon>Schitoviridae</taxon>
        <taxon>Erskinevirinae</taxon>
        <taxon>Johnsonvirus</taxon>
        <taxon>Johnsonvirus frozen</taxon>
    </lineage>
</organism>
<evidence type="ECO:0000259" key="1">
    <source>
        <dbReference type="Pfam" id="PF08708"/>
    </source>
</evidence>
<name>A0A191ZCR9_9CAUD</name>
<sequence length="732" mass="82932">MQTETAIPMIDLTGVTHHPALESIVEVLCNKTQNTDRGFFRTEVAYFLGKIASNMRATIVTKDRGEIPVNIYALALATSGFGKGHSVNIIENEFMRGYKKRFMEETMPVIAEKSLWNIANERAARNGSDLNDEFEKAEGEYRRAGAFPFTFDSGTAPAVKQLRTKLLISDIGAINLQIDEIGSNLVNNIEVLTLYLELYDQGIVKQKLTKNTAESSRAEEMDGKTPANMLLFGTPAKLLDGGAVEDQFYSFLDTGYARRCLFGWGQHDRKAFNTQTPEEIYNKLIEPSNNAAMQQWAAQFHRLADPAMYNWLMTVEHEVGVKLVEYKINCERAADQMADHEEIRKAEMSHRYFKALKLAGAYAFVDESNEVEMSHLLSAILLVEESGAAFQKILTREKAYMKLAKYIAAVDGDVTHADLNEALPFYKSGQAARNEIMTMATAWGYKKHIIIKKKFDSGIEFFQGETLKETDLDKIRVSYSDNWAYNYEGVEAPFDQLHLMTQGEDENGGPIHWVNHHFKGGHRATENIIPGFNCIVIDVDHGIPIKTAHELLAGYKFMTYTTKRHQTEGHGDRYRIILPINYTLELDTEDYRKFMNGVLSWLPFDEPTDDASEQIAKKWESFSGGSYHYNLEGEIFDALPFIPRTSRNEDFQKEFAKVESMDNLERWFAQRMASGNRNKQMIKYALALVDSGMDLVSVSKQVHAFNAKLVNGLPEDEINTTILATVAKRLNN</sequence>
<dbReference type="Proteomes" id="UP000202061">
    <property type="component" value="Segment"/>
</dbReference>